<dbReference type="AlphaFoldDB" id="A0A8J5VA96"/>
<reference evidence="1" key="1">
    <citation type="journal article" date="2021" name="bioRxiv">
        <title>Whole Genome Assembly and Annotation of Northern Wild Rice, Zizania palustris L., Supports a Whole Genome Duplication in the Zizania Genus.</title>
        <authorList>
            <person name="Haas M."/>
            <person name="Kono T."/>
            <person name="Macchietto M."/>
            <person name="Millas R."/>
            <person name="McGilp L."/>
            <person name="Shao M."/>
            <person name="Duquette J."/>
            <person name="Hirsch C.N."/>
            <person name="Kimball J."/>
        </authorList>
    </citation>
    <scope>NUCLEOTIDE SEQUENCE</scope>
    <source>
        <tissue evidence="1">Fresh leaf tissue</tissue>
    </source>
</reference>
<evidence type="ECO:0000313" key="2">
    <source>
        <dbReference type="Proteomes" id="UP000729402"/>
    </source>
</evidence>
<name>A0A8J5VA96_ZIZPA</name>
<protein>
    <submittedName>
        <fullName evidence="1">Uncharacterized protein</fullName>
    </submittedName>
</protein>
<dbReference type="EMBL" id="JAAALK010000285">
    <property type="protein sequence ID" value="KAG8066317.1"/>
    <property type="molecule type" value="Genomic_DNA"/>
</dbReference>
<keyword evidence="2" id="KW-1185">Reference proteome</keyword>
<proteinExistence type="predicted"/>
<reference evidence="1" key="2">
    <citation type="submission" date="2021-02" db="EMBL/GenBank/DDBJ databases">
        <authorList>
            <person name="Kimball J.A."/>
            <person name="Haas M.W."/>
            <person name="Macchietto M."/>
            <person name="Kono T."/>
            <person name="Duquette J."/>
            <person name="Shao M."/>
        </authorList>
    </citation>
    <scope>NUCLEOTIDE SEQUENCE</scope>
    <source>
        <tissue evidence="1">Fresh leaf tissue</tissue>
    </source>
</reference>
<evidence type="ECO:0000313" key="1">
    <source>
        <dbReference type="EMBL" id="KAG8066317.1"/>
    </source>
</evidence>
<comment type="caution">
    <text evidence="1">The sequence shown here is derived from an EMBL/GenBank/DDBJ whole genome shotgun (WGS) entry which is preliminary data.</text>
</comment>
<organism evidence="1 2">
    <name type="scientific">Zizania palustris</name>
    <name type="common">Northern wild rice</name>
    <dbReference type="NCBI Taxonomy" id="103762"/>
    <lineage>
        <taxon>Eukaryota</taxon>
        <taxon>Viridiplantae</taxon>
        <taxon>Streptophyta</taxon>
        <taxon>Embryophyta</taxon>
        <taxon>Tracheophyta</taxon>
        <taxon>Spermatophyta</taxon>
        <taxon>Magnoliopsida</taxon>
        <taxon>Liliopsida</taxon>
        <taxon>Poales</taxon>
        <taxon>Poaceae</taxon>
        <taxon>BOP clade</taxon>
        <taxon>Oryzoideae</taxon>
        <taxon>Oryzeae</taxon>
        <taxon>Zizaniinae</taxon>
        <taxon>Zizania</taxon>
    </lineage>
</organism>
<gene>
    <name evidence="1" type="ORF">GUJ93_ZPchr0004g39564</name>
</gene>
<sequence length="122" mass="14131">MESISWRRSWVWEGSLLVKGEKLQARSNGGWPEQGFFRGAAIRRCSSWRALHICINPLTGNWLGKQNLFLEAHSSRQDTKYECSHKFLRCSNSSRSSRCVLRVSLLLNFSSLWIQEGKIRSE</sequence>
<dbReference type="Proteomes" id="UP000729402">
    <property type="component" value="Unassembled WGS sequence"/>
</dbReference>
<accession>A0A8J5VA96</accession>